<keyword evidence="9" id="KW-0414">Isoprene biosynthesis</keyword>
<dbReference type="InParanoid" id="A0A0H2RPM9"/>
<dbReference type="PANTHER" id="PTHR11048:SF28">
    <property type="entry name" value="4-HYDROXYBENZOATE POLYPRENYLTRANSFERASE, MITOCHONDRIAL"/>
    <property type="match status" value="1"/>
</dbReference>
<evidence type="ECO:0000313" key="11">
    <source>
        <dbReference type="Proteomes" id="UP000053477"/>
    </source>
</evidence>
<comment type="cofactor">
    <cofactor evidence="1 9">
        <name>Mg(2+)</name>
        <dbReference type="ChEBI" id="CHEBI:18420"/>
    </cofactor>
</comment>
<evidence type="ECO:0000256" key="8">
    <source>
        <dbReference type="ARBA" id="ARBA00023136"/>
    </source>
</evidence>
<keyword evidence="8 9" id="KW-0472">Membrane</keyword>
<dbReference type="InterPro" id="IPR006370">
    <property type="entry name" value="HB_polyprenyltransferase-like"/>
</dbReference>
<organism evidence="10 11">
    <name type="scientific">Schizopora paradoxa</name>
    <dbReference type="NCBI Taxonomy" id="27342"/>
    <lineage>
        <taxon>Eukaryota</taxon>
        <taxon>Fungi</taxon>
        <taxon>Dikarya</taxon>
        <taxon>Basidiomycota</taxon>
        <taxon>Agaricomycotina</taxon>
        <taxon>Agaricomycetes</taxon>
        <taxon>Hymenochaetales</taxon>
        <taxon>Schizoporaceae</taxon>
        <taxon>Schizopora</taxon>
    </lineage>
</organism>
<dbReference type="Pfam" id="PF01040">
    <property type="entry name" value="UbiA"/>
    <property type="match status" value="1"/>
</dbReference>
<keyword evidence="9" id="KW-0999">Mitochondrion inner membrane</keyword>
<dbReference type="OrthoDB" id="18170at2759"/>
<evidence type="ECO:0000256" key="9">
    <source>
        <dbReference type="HAMAP-Rule" id="MF_03189"/>
    </source>
</evidence>
<accession>A0A0H2RPM9</accession>
<protein>
    <recommendedName>
        <fullName evidence="9">4-hydroxybenzoate polyprenyltransferase, mitochondrial</fullName>
        <shortName evidence="9">4-HB polyprenyltransferase</shortName>
        <ecNumber evidence="9">2.5.1.39</ecNumber>
    </recommendedName>
    <alternativeName>
        <fullName evidence="9">Para-hydroxybenzoate--polyprenyltransferase</fullName>
        <shortName evidence="9">PHB:PPT</shortName>
        <shortName evidence="9">PHB:polyprenyltransferase</shortName>
    </alternativeName>
</protein>
<evidence type="ECO:0000256" key="2">
    <source>
        <dbReference type="ARBA" id="ARBA00004141"/>
    </source>
</evidence>
<dbReference type="HAMAP" id="MF_01635">
    <property type="entry name" value="UbiA"/>
    <property type="match status" value="1"/>
</dbReference>
<sequence>MLPAPHSTRSAGLMHSTVVSCLELARVHKPAGFFFVLIPPLLGLTMAAFSTKLAIPAYTTLLLKTTLSAFIIRSSACTINDIIDRKFDASVERTKNRPLVSGRITVLGASVFLLIQYIVALCLFRTFNKAAFYSNVIQMLPLSGAYPLMKRITYWPQAWLGLAINFGFVTSWLAVHDTLLFRPDTLLLMMAALWCWTMIYDTVYACLDKKDDVKIGIKSTAIFLGQSVLPVIGSLAASFVFLLFASGMSNYQGMPFYIVCVGGAVLFFCAKLRRLNVDSFSSCWDFFVQNAYCLGPLVYTGLLIDYLLVVA</sequence>
<keyword evidence="5 9" id="KW-0808">Transferase</keyword>
<dbReference type="Proteomes" id="UP000053477">
    <property type="component" value="Unassembled WGS sequence"/>
</dbReference>
<feature type="transmembrane region" description="Helical" evidence="9">
    <location>
        <begin position="33"/>
        <end position="55"/>
    </location>
</feature>
<dbReference type="InterPro" id="IPR000537">
    <property type="entry name" value="UbiA_prenyltransferase"/>
</dbReference>
<keyword evidence="11" id="KW-1185">Reference proteome</keyword>
<gene>
    <name evidence="10" type="ORF">SCHPADRAFT_677267</name>
</gene>
<keyword evidence="6 9" id="KW-0812">Transmembrane</keyword>
<dbReference type="CDD" id="cd13959">
    <property type="entry name" value="PT_UbiA_COQ2"/>
    <property type="match status" value="1"/>
</dbReference>
<comment type="pathway">
    <text evidence="3">Secondary metabolite biosynthesis.</text>
</comment>
<dbReference type="GO" id="GO:0006744">
    <property type="term" value="P:ubiquinone biosynthetic process"/>
    <property type="evidence" value="ECO:0007669"/>
    <property type="project" value="UniProtKB-UniRule"/>
</dbReference>
<feature type="transmembrane region" description="Helical" evidence="9">
    <location>
        <begin position="254"/>
        <end position="270"/>
    </location>
</feature>
<dbReference type="GO" id="GO:0008412">
    <property type="term" value="F:4-hydroxybenzoate polyprenyltransferase activity"/>
    <property type="evidence" value="ECO:0007669"/>
    <property type="project" value="UniProtKB-EC"/>
</dbReference>
<evidence type="ECO:0000256" key="1">
    <source>
        <dbReference type="ARBA" id="ARBA00001946"/>
    </source>
</evidence>
<dbReference type="GO" id="GO:0008299">
    <property type="term" value="P:isoprenoid biosynthetic process"/>
    <property type="evidence" value="ECO:0007669"/>
    <property type="project" value="UniProtKB-UniRule"/>
</dbReference>
<feature type="transmembrane region" description="Helical" evidence="9">
    <location>
        <begin position="187"/>
        <end position="207"/>
    </location>
</feature>
<keyword evidence="9" id="KW-0831">Ubiquinone biosynthesis</keyword>
<comment type="similarity">
    <text evidence="4 9">Belongs to the UbiA prenyltransferase family.</text>
</comment>
<dbReference type="PROSITE" id="PS00943">
    <property type="entry name" value="UBIA"/>
    <property type="match status" value="1"/>
</dbReference>
<dbReference type="PANTHER" id="PTHR11048">
    <property type="entry name" value="PRENYLTRANSFERASES"/>
    <property type="match status" value="1"/>
</dbReference>
<keyword evidence="7 9" id="KW-1133">Transmembrane helix</keyword>
<dbReference type="InterPro" id="IPR044878">
    <property type="entry name" value="UbiA_sf"/>
</dbReference>
<evidence type="ECO:0000256" key="6">
    <source>
        <dbReference type="ARBA" id="ARBA00022692"/>
    </source>
</evidence>
<feature type="transmembrane region" description="Helical" evidence="9">
    <location>
        <begin position="158"/>
        <end position="175"/>
    </location>
</feature>
<comment type="function">
    <text evidence="9">Catalyzes the prenylation of para-hydroxybenzoate (PHB) with an all-trans polyprenyl group. Mediates the second step in the final reaction sequence of coenzyme Q (CoQ) biosynthesis, which is the condensation of the polyisoprenoid side chain with PHB, generating the first membrane-bound Q intermediate.</text>
</comment>
<dbReference type="AlphaFoldDB" id="A0A0H2RPM9"/>
<evidence type="ECO:0000256" key="3">
    <source>
        <dbReference type="ARBA" id="ARBA00005179"/>
    </source>
</evidence>
<dbReference type="UniPathway" id="UPA00232"/>
<dbReference type="EC" id="2.5.1.39" evidence="9"/>
<dbReference type="Gene3D" id="1.20.120.1780">
    <property type="entry name" value="UbiA prenyltransferase"/>
    <property type="match status" value="1"/>
</dbReference>
<dbReference type="InterPro" id="IPR030470">
    <property type="entry name" value="UbiA_prenylTrfase_CS"/>
</dbReference>
<comment type="catalytic activity">
    <reaction evidence="9">
        <text>an all-trans-polyprenyl diphosphate + 4-hydroxybenzoate = a 4-hydroxy-3-(all-trans-polyprenyl)benzoate + diphosphate</text>
        <dbReference type="Rhea" id="RHEA:44504"/>
        <dbReference type="Rhea" id="RHEA-COMP:9514"/>
        <dbReference type="Rhea" id="RHEA-COMP:9564"/>
        <dbReference type="ChEBI" id="CHEBI:17879"/>
        <dbReference type="ChEBI" id="CHEBI:33019"/>
        <dbReference type="ChEBI" id="CHEBI:58914"/>
        <dbReference type="ChEBI" id="CHEBI:78396"/>
        <dbReference type="EC" id="2.5.1.39"/>
    </reaction>
</comment>
<dbReference type="STRING" id="27342.A0A0H2RPM9"/>
<evidence type="ECO:0000256" key="5">
    <source>
        <dbReference type="ARBA" id="ARBA00022679"/>
    </source>
</evidence>
<evidence type="ECO:0000313" key="10">
    <source>
        <dbReference type="EMBL" id="KLO06791.1"/>
    </source>
</evidence>
<dbReference type="FunFam" id="1.20.120.1780:FF:000001">
    <property type="entry name" value="4-hydroxybenzoate octaprenyltransferase"/>
    <property type="match status" value="1"/>
</dbReference>
<feature type="transmembrane region" description="Helical" evidence="9">
    <location>
        <begin position="104"/>
        <end position="124"/>
    </location>
</feature>
<evidence type="ECO:0000256" key="7">
    <source>
        <dbReference type="ARBA" id="ARBA00022989"/>
    </source>
</evidence>
<comment type="subcellular location">
    <subcellularLocation>
        <location evidence="2">Membrane</location>
        <topology evidence="2">Multi-pass membrane protein</topology>
    </subcellularLocation>
    <subcellularLocation>
        <location evidence="9">Mitochondrion inner membrane</location>
        <topology evidence="9">Multi-pass membrane protein</topology>
        <orientation evidence="9">Matrix side</orientation>
    </subcellularLocation>
</comment>
<proteinExistence type="inferred from homology"/>
<evidence type="ECO:0000256" key="4">
    <source>
        <dbReference type="ARBA" id="ARBA00005985"/>
    </source>
</evidence>
<feature type="transmembrane region" description="Helical" evidence="9">
    <location>
        <begin position="228"/>
        <end position="248"/>
    </location>
</feature>
<dbReference type="Gene3D" id="1.10.357.140">
    <property type="entry name" value="UbiA prenyltransferase"/>
    <property type="match status" value="1"/>
</dbReference>
<dbReference type="InterPro" id="IPR039653">
    <property type="entry name" value="Prenyltransferase"/>
</dbReference>
<dbReference type="GO" id="GO:0005743">
    <property type="term" value="C:mitochondrial inner membrane"/>
    <property type="evidence" value="ECO:0007669"/>
    <property type="project" value="UniProtKB-SubCell"/>
</dbReference>
<reference evidence="10 11" key="1">
    <citation type="submission" date="2015-04" db="EMBL/GenBank/DDBJ databases">
        <title>Complete genome sequence of Schizopora paradoxa KUC8140, a cosmopolitan wood degrader in East Asia.</title>
        <authorList>
            <consortium name="DOE Joint Genome Institute"/>
            <person name="Min B."/>
            <person name="Park H."/>
            <person name="Jang Y."/>
            <person name="Kim J.-J."/>
            <person name="Kim K.H."/>
            <person name="Pangilinan J."/>
            <person name="Lipzen A."/>
            <person name="Riley R."/>
            <person name="Grigoriev I.V."/>
            <person name="Spatafora J.W."/>
            <person name="Choi I.-G."/>
        </authorList>
    </citation>
    <scope>NUCLEOTIDE SEQUENCE [LARGE SCALE GENOMIC DNA]</scope>
    <source>
        <strain evidence="10 11">KUC8140</strain>
    </source>
</reference>
<dbReference type="EMBL" id="KQ086180">
    <property type="protein sequence ID" value="KLO06791.1"/>
    <property type="molecule type" value="Genomic_DNA"/>
</dbReference>
<keyword evidence="9" id="KW-0496">Mitochondrion</keyword>
<dbReference type="FunFam" id="1.10.357.140:FF:000008">
    <property type="entry name" value="4-hydroxybenzoate octaprenyltransferase"/>
    <property type="match status" value="1"/>
</dbReference>
<comment type="pathway">
    <text evidence="9">Cofactor biosynthesis; ubiquinone biosynthesis.</text>
</comment>
<feature type="transmembrane region" description="Helical" evidence="9">
    <location>
        <begin position="291"/>
        <end position="309"/>
    </location>
</feature>
<name>A0A0H2RPM9_9AGAM</name>